<comment type="caution">
    <text evidence="1">The sequence shown here is derived from an EMBL/GenBank/DDBJ whole genome shotgun (WGS) entry which is preliminary data.</text>
</comment>
<name>A0A0V1G9V2_9BILA</name>
<dbReference type="EMBL" id="JYDP01004355">
    <property type="protein sequence ID" value="KRY94957.1"/>
    <property type="molecule type" value="Genomic_DNA"/>
</dbReference>
<dbReference type="Proteomes" id="UP000055024">
    <property type="component" value="Unassembled WGS sequence"/>
</dbReference>
<evidence type="ECO:0000313" key="1">
    <source>
        <dbReference type="EMBL" id="KRY94957.1"/>
    </source>
</evidence>
<organism evidence="1 2">
    <name type="scientific">Trichinella zimbabwensis</name>
    <dbReference type="NCBI Taxonomy" id="268475"/>
    <lineage>
        <taxon>Eukaryota</taxon>
        <taxon>Metazoa</taxon>
        <taxon>Ecdysozoa</taxon>
        <taxon>Nematoda</taxon>
        <taxon>Enoplea</taxon>
        <taxon>Dorylaimia</taxon>
        <taxon>Trichinellida</taxon>
        <taxon>Trichinellidae</taxon>
        <taxon>Trichinella</taxon>
    </lineage>
</organism>
<protein>
    <submittedName>
        <fullName evidence="1">Uncharacterized protein</fullName>
    </submittedName>
</protein>
<sequence>MVVRPNHLELVPFMMVYSSSSQPVSAHAPLNKSCVVKKVVRTKVNDKLC</sequence>
<keyword evidence="2" id="KW-1185">Reference proteome</keyword>
<evidence type="ECO:0000313" key="2">
    <source>
        <dbReference type="Proteomes" id="UP000055024"/>
    </source>
</evidence>
<dbReference type="AlphaFoldDB" id="A0A0V1G9V2"/>
<reference evidence="1 2" key="1">
    <citation type="submission" date="2015-01" db="EMBL/GenBank/DDBJ databases">
        <title>Evolution of Trichinella species and genotypes.</title>
        <authorList>
            <person name="Korhonen P.K."/>
            <person name="Edoardo P."/>
            <person name="Giuseppe L.R."/>
            <person name="Gasser R.B."/>
        </authorList>
    </citation>
    <scope>NUCLEOTIDE SEQUENCE [LARGE SCALE GENOMIC DNA]</scope>
    <source>
        <strain evidence="1">ISS1029</strain>
    </source>
</reference>
<proteinExistence type="predicted"/>
<gene>
    <name evidence="1" type="ORF">T11_11576</name>
</gene>
<accession>A0A0V1G9V2</accession>